<reference evidence="1" key="2">
    <citation type="submission" date="2020-11" db="EMBL/GenBank/DDBJ databases">
        <authorList>
            <person name="McCartney M.A."/>
            <person name="Auch B."/>
            <person name="Kono T."/>
            <person name="Mallez S."/>
            <person name="Becker A."/>
            <person name="Gohl D.M."/>
            <person name="Silverstein K.A.T."/>
            <person name="Koren S."/>
            <person name="Bechman K.B."/>
            <person name="Herman A."/>
            <person name="Abrahante J.E."/>
            <person name="Garbe J."/>
        </authorList>
    </citation>
    <scope>NUCLEOTIDE SEQUENCE</scope>
    <source>
        <strain evidence="1">Duluth1</strain>
        <tissue evidence="1">Whole animal</tissue>
    </source>
</reference>
<comment type="caution">
    <text evidence="1">The sequence shown here is derived from an EMBL/GenBank/DDBJ whole genome shotgun (WGS) entry which is preliminary data.</text>
</comment>
<keyword evidence="2" id="KW-1185">Reference proteome</keyword>
<protein>
    <submittedName>
        <fullName evidence="1">Uncharacterized protein</fullName>
    </submittedName>
</protein>
<sequence length="85" mass="9494">MAASTSLFTDKETNNWCLALNITMDGLANFLDKELQKFHTAVGRSCGNCSIENLTPCPTLPYCNKGRNNCRFHASQQPQQCYVCD</sequence>
<name>A0A9D4BDU4_DREPO</name>
<reference evidence="1" key="1">
    <citation type="journal article" date="2019" name="bioRxiv">
        <title>The Genome of the Zebra Mussel, Dreissena polymorpha: A Resource for Invasive Species Research.</title>
        <authorList>
            <person name="McCartney M.A."/>
            <person name="Auch B."/>
            <person name="Kono T."/>
            <person name="Mallez S."/>
            <person name="Zhang Y."/>
            <person name="Obille A."/>
            <person name="Becker A."/>
            <person name="Abrahante J.E."/>
            <person name="Garbe J."/>
            <person name="Badalamenti J.P."/>
            <person name="Herman A."/>
            <person name="Mangelson H."/>
            <person name="Liachko I."/>
            <person name="Sullivan S."/>
            <person name="Sone E.D."/>
            <person name="Koren S."/>
            <person name="Silverstein K.A.T."/>
            <person name="Beckman K.B."/>
            <person name="Gohl D.M."/>
        </authorList>
    </citation>
    <scope>NUCLEOTIDE SEQUENCE</scope>
    <source>
        <strain evidence="1">Duluth1</strain>
        <tissue evidence="1">Whole animal</tissue>
    </source>
</reference>
<gene>
    <name evidence="1" type="ORF">DPMN_191765</name>
</gene>
<dbReference type="AlphaFoldDB" id="A0A9D4BDU4"/>
<proteinExistence type="predicted"/>
<dbReference type="Proteomes" id="UP000828390">
    <property type="component" value="Unassembled WGS sequence"/>
</dbReference>
<evidence type="ECO:0000313" key="2">
    <source>
        <dbReference type="Proteomes" id="UP000828390"/>
    </source>
</evidence>
<evidence type="ECO:0000313" key="1">
    <source>
        <dbReference type="EMBL" id="KAH3691090.1"/>
    </source>
</evidence>
<organism evidence="1 2">
    <name type="scientific">Dreissena polymorpha</name>
    <name type="common">Zebra mussel</name>
    <name type="synonym">Mytilus polymorpha</name>
    <dbReference type="NCBI Taxonomy" id="45954"/>
    <lineage>
        <taxon>Eukaryota</taxon>
        <taxon>Metazoa</taxon>
        <taxon>Spiralia</taxon>
        <taxon>Lophotrochozoa</taxon>
        <taxon>Mollusca</taxon>
        <taxon>Bivalvia</taxon>
        <taxon>Autobranchia</taxon>
        <taxon>Heteroconchia</taxon>
        <taxon>Euheterodonta</taxon>
        <taxon>Imparidentia</taxon>
        <taxon>Neoheterodontei</taxon>
        <taxon>Myida</taxon>
        <taxon>Dreissenoidea</taxon>
        <taxon>Dreissenidae</taxon>
        <taxon>Dreissena</taxon>
    </lineage>
</organism>
<accession>A0A9D4BDU4</accession>
<dbReference type="EMBL" id="JAIWYP010000045">
    <property type="protein sequence ID" value="KAH3691090.1"/>
    <property type="molecule type" value="Genomic_DNA"/>
</dbReference>